<dbReference type="Proteomes" id="UP000007129">
    <property type="component" value="Unassembled WGS sequence"/>
</dbReference>
<gene>
    <name evidence="1" type="ORF">MPH_00154</name>
</gene>
<organism evidence="1 2">
    <name type="scientific">Macrophomina phaseolina (strain MS6)</name>
    <name type="common">Charcoal rot fungus</name>
    <dbReference type="NCBI Taxonomy" id="1126212"/>
    <lineage>
        <taxon>Eukaryota</taxon>
        <taxon>Fungi</taxon>
        <taxon>Dikarya</taxon>
        <taxon>Ascomycota</taxon>
        <taxon>Pezizomycotina</taxon>
        <taxon>Dothideomycetes</taxon>
        <taxon>Dothideomycetes incertae sedis</taxon>
        <taxon>Botryosphaeriales</taxon>
        <taxon>Botryosphaeriaceae</taxon>
        <taxon>Macrophomina</taxon>
    </lineage>
</organism>
<dbReference type="VEuPathDB" id="FungiDB:MPH_00154"/>
<dbReference type="EMBL" id="AHHD01000008">
    <property type="protein sequence ID" value="EKG22420.1"/>
    <property type="molecule type" value="Genomic_DNA"/>
</dbReference>
<dbReference type="AlphaFoldDB" id="K2T0K2"/>
<dbReference type="HOGENOM" id="CLU_1427697_0_0_1"/>
<dbReference type="InParanoid" id="K2T0K2"/>
<protein>
    <submittedName>
        <fullName evidence="1">Uncharacterized protein</fullName>
    </submittedName>
</protein>
<evidence type="ECO:0000313" key="2">
    <source>
        <dbReference type="Proteomes" id="UP000007129"/>
    </source>
</evidence>
<dbReference type="OrthoDB" id="1896086at2759"/>
<reference evidence="1 2" key="1">
    <citation type="journal article" date="2012" name="BMC Genomics">
        <title>Tools to kill: Genome of one of the most destructive plant pathogenic fungi Macrophomina phaseolina.</title>
        <authorList>
            <person name="Islam M.S."/>
            <person name="Haque M.S."/>
            <person name="Islam M.M."/>
            <person name="Emdad E.M."/>
            <person name="Halim A."/>
            <person name="Hossen Q.M.M."/>
            <person name="Hossain M.Z."/>
            <person name="Ahmed B."/>
            <person name="Rahim S."/>
            <person name="Rahman M.S."/>
            <person name="Alam M.M."/>
            <person name="Hou S."/>
            <person name="Wan X."/>
            <person name="Saito J.A."/>
            <person name="Alam M."/>
        </authorList>
    </citation>
    <scope>NUCLEOTIDE SEQUENCE [LARGE SCALE GENOMIC DNA]</scope>
    <source>
        <strain evidence="1 2">MS6</strain>
    </source>
</reference>
<accession>K2T0K2</accession>
<name>K2T0K2_MACPH</name>
<evidence type="ECO:0000313" key="1">
    <source>
        <dbReference type="EMBL" id="EKG22420.1"/>
    </source>
</evidence>
<comment type="caution">
    <text evidence="1">The sequence shown here is derived from an EMBL/GenBank/DDBJ whole genome shotgun (WGS) entry which is preliminary data.</text>
</comment>
<proteinExistence type="predicted"/>
<sequence>MQTCGWIGENTVFYSFGITTIEARTSVRDHLSPQGVMFNDALDETYIEMLMNKRPDFHLESMKRQRLYRDRYAQAMAALSTGDVFLVCSKHNGDGGGVGIFQQPLHLQSENVWRSVELPTLQRNPAVKRIISVAKDQNYAHSVDWTAGQGNLLPESTANSQQVPRCLGFLLLFLQWQRLSQRLQNNPLYNHYPHADYHSQAKV</sequence>